<comment type="caution">
    <text evidence="1">The sequence shown here is derived from an EMBL/GenBank/DDBJ whole genome shotgun (WGS) entry which is preliminary data.</text>
</comment>
<name>A0ABQ1R844_9BURK</name>
<sequence>MESSHPPYVAKIAGGRLVSIALQPRQLPLDMSAANSIKSETGDFKPARYSFPDAAVPQSVLSHMSAIYHYDRRRDVPIVSSGGDWVIAEYFRAGSHVPVSRFQLLGKQVQRQELLDGSGKAVEVIVVGWAPRTANDDEQATDPSALGDHPAWIRVFKVTPSGKKTLVALASRKTRFSVAPDTYDAPRDDELVFGLPNGQSKWRTKAEFFKACRIDLDARSLAGASRPAKGLRTP</sequence>
<reference evidence="2" key="1">
    <citation type="journal article" date="2019" name="Int. J. Syst. Evol. Microbiol.">
        <title>The Global Catalogue of Microorganisms (GCM) 10K type strain sequencing project: providing services to taxonomists for standard genome sequencing and annotation.</title>
        <authorList>
            <consortium name="The Broad Institute Genomics Platform"/>
            <consortium name="The Broad Institute Genome Sequencing Center for Infectious Disease"/>
            <person name="Wu L."/>
            <person name="Ma J."/>
        </authorList>
    </citation>
    <scope>NUCLEOTIDE SEQUENCE [LARGE SCALE GENOMIC DNA]</scope>
    <source>
        <strain evidence="2">CGMCC 1.11013</strain>
    </source>
</reference>
<evidence type="ECO:0000313" key="2">
    <source>
        <dbReference type="Proteomes" id="UP000597138"/>
    </source>
</evidence>
<protein>
    <submittedName>
        <fullName evidence="1">Uncharacterized protein</fullName>
    </submittedName>
</protein>
<proteinExistence type="predicted"/>
<dbReference type="Proteomes" id="UP000597138">
    <property type="component" value="Unassembled WGS sequence"/>
</dbReference>
<dbReference type="EMBL" id="BMEG01000001">
    <property type="protein sequence ID" value="GGD57296.1"/>
    <property type="molecule type" value="Genomic_DNA"/>
</dbReference>
<keyword evidence="2" id="KW-1185">Reference proteome</keyword>
<organism evidence="1 2">
    <name type="scientific">Caballeronia grimmiae</name>
    <dbReference type="NCBI Taxonomy" id="1071679"/>
    <lineage>
        <taxon>Bacteria</taxon>
        <taxon>Pseudomonadati</taxon>
        <taxon>Pseudomonadota</taxon>
        <taxon>Betaproteobacteria</taxon>
        <taxon>Burkholderiales</taxon>
        <taxon>Burkholderiaceae</taxon>
        <taxon>Caballeronia</taxon>
    </lineage>
</organism>
<evidence type="ECO:0000313" key="1">
    <source>
        <dbReference type="EMBL" id="GGD57296.1"/>
    </source>
</evidence>
<accession>A0ABQ1R844</accession>
<gene>
    <name evidence="1" type="ORF">GCM10010985_08910</name>
</gene>